<sequence length="236" mass="27208">SNSDGSSKNIVATLSKNKHLSDSSHARGVAAASTSQTETTGCSAAAVIKTLPSEVLPNILFILARPQDAPINNIKQAPGREEASNERQFNQLEGIKKKIRRFSVKDKRSFDKRWAEFVMLCRALHERSCLVVIRAYLMEKLEGRALTTGIEIVLDYEDWRTRQRGYALQLYQQYPGWQTQDWVEAIDWFLADDFWSNVIIDVKSLRKNINRWVIWKQRKEPQKKKFSAIKVIGRKR</sequence>
<dbReference type="AlphaFoldDB" id="A0A0F9DM35"/>
<evidence type="ECO:0000256" key="1">
    <source>
        <dbReference type="SAM" id="MobiDB-lite"/>
    </source>
</evidence>
<gene>
    <name evidence="2" type="ORF">LCGC14_2472420</name>
</gene>
<feature type="region of interest" description="Disordered" evidence="1">
    <location>
        <begin position="15"/>
        <end position="35"/>
    </location>
</feature>
<name>A0A0F9DM35_9ZZZZ</name>
<organism evidence="2">
    <name type="scientific">marine sediment metagenome</name>
    <dbReference type="NCBI Taxonomy" id="412755"/>
    <lineage>
        <taxon>unclassified sequences</taxon>
        <taxon>metagenomes</taxon>
        <taxon>ecological metagenomes</taxon>
    </lineage>
</organism>
<evidence type="ECO:0000313" key="2">
    <source>
        <dbReference type="EMBL" id="KKL18746.1"/>
    </source>
</evidence>
<proteinExistence type="predicted"/>
<feature type="non-terminal residue" evidence="2">
    <location>
        <position position="1"/>
    </location>
</feature>
<reference evidence="2" key="1">
    <citation type="journal article" date="2015" name="Nature">
        <title>Complex archaea that bridge the gap between prokaryotes and eukaryotes.</title>
        <authorList>
            <person name="Spang A."/>
            <person name="Saw J.H."/>
            <person name="Jorgensen S.L."/>
            <person name="Zaremba-Niedzwiedzka K."/>
            <person name="Martijn J."/>
            <person name="Lind A.E."/>
            <person name="van Eijk R."/>
            <person name="Schleper C."/>
            <person name="Guy L."/>
            <person name="Ettema T.J."/>
        </authorList>
    </citation>
    <scope>NUCLEOTIDE SEQUENCE</scope>
</reference>
<protein>
    <submittedName>
        <fullName evidence="2">Uncharacterized protein</fullName>
    </submittedName>
</protein>
<accession>A0A0F9DM35</accession>
<dbReference type="EMBL" id="LAZR01038753">
    <property type="protein sequence ID" value="KKL18746.1"/>
    <property type="molecule type" value="Genomic_DNA"/>
</dbReference>
<comment type="caution">
    <text evidence="2">The sequence shown here is derived from an EMBL/GenBank/DDBJ whole genome shotgun (WGS) entry which is preliminary data.</text>
</comment>